<reference evidence="3 4" key="1">
    <citation type="submission" date="2023-06" db="EMBL/GenBank/DDBJ databases">
        <title>Parasedimentitalea psychrophila sp. nov., a psychrophilic bacterium isolated from deep-sea sediment.</title>
        <authorList>
            <person name="Li A."/>
        </authorList>
    </citation>
    <scope>NUCLEOTIDE SEQUENCE [LARGE SCALE GENOMIC DNA]</scope>
    <source>
        <strain evidence="3 4">QS115</strain>
    </source>
</reference>
<dbReference type="AlphaFoldDB" id="A0A9Y2P7S3"/>
<dbReference type="KEGG" id="ppso:QPJ95_05255"/>
<evidence type="ECO:0000259" key="1">
    <source>
        <dbReference type="SMART" id="SM00897"/>
    </source>
</evidence>
<evidence type="ECO:0000259" key="2">
    <source>
        <dbReference type="SMART" id="SM01204"/>
    </source>
</evidence>
<dbReference type="SMART" id="SM00897">
    <property type="entry name" value="FIST"/>
    <property type="match status" value="1"/>
</dbReference>
<protein>
    <submittedName>
        <fullName evidence="3">FIST N-terminal domain-containing protein</fullName>
    </submittedName>
</protein>
<feature type="domain" description="FIST C-domain" evidence="2">
    <location>
        <begin position="235"/>
        <end position="364"/>
    </location>
</feature>
<dbReference type="EMBL" id="CP127247">
    <property type="protein sequence ID" value="WIY26328.1"/>
    <property type="molecule type" value="Genomic_DNA"/>
</dbReference>
<organism evidence="3 4">
    <name type="scientific">Parasedimentitalea psychrophila</name>
    <dbReference type="NCBI Taxonomy" id="2997337"/>
    <lineage>
        <taxon>Bacteria</taxon>
        <taxon>Pseudomonadati</taxon>
        <taxon>Pseudomonadota</taxon>
        <taxon>Alphaproteobacteria</taxon>
        <taxon>Rhodobacterales</taxon>
        <taxon>Paracoccaceae</taxon>
        <taxon>Parasedimentitalea</taxon>
    </lineage>
</organism>
<dbReference type="SMART" id="SM01204">
    <property type="entry name" value="FIST_C"/>
    <property type="match status" value="1"/>
</dbReference>
<accession>A0A9Y2P7S3</accession>
<sequence length="396" mass="42836">MRTAHVDCRHPSAAMMLFHGLSRPPLKAADPPNADLELVVLFVSPQGDIARIAAETCQLFAPVPVIGCTTAGEISQHGYGKGGIVAIGFPKSHFIARCTLIRDLESAEVQPALDQIIQNRNQMAQDAPDWSSEFAFLMVDGLSRREDALTGQLAAGLGPVPLFGGSAGDGDAFERTSVLFDGRAHDNAAVLAQIRSSCPVKVFKTDNLIPTDTRMVVTAAEPGQRRVHEINAEPAARELARVLGKDPEQLSTFTFAAHPLLVRLGDQHHVRAIQRVAPDGALVFFSAIDEGVVLALADQQDMVSHLDQEMRQLSTPTPPDMVLACDCLLRRIDAEQKQQDYAVSRLLSANRVFGFSTYGEQVNSMHVNQTLTGVAIYPPEMPLGRPKNGPKNGLKT</sequence>
<proteinExistence type="predicted"/>
<feature type="domain" description="FIST" evidence="1">
    <location>
        <begin position="35"/>
        <end position="234"/>
    </location>
</feature>
<keyword evidence="4" id="KW-1185">Reference proteome</keyword>
<evidence type="ECO:0000313" key="4">
    <source>
        <dbReference type="Proteomes" id="UP001238334"/>
    </source>
</evidence>
<dbReference type="PANTHER" id="PTHR40252">
    <property type="entry name" value="BLR0328 PROTEIN"/>
    <property type="match status" value="1"/>
</dbReference>
<dbReference type="PANTHER" id="PTHR40252:SF2">
    <property type="entry name" value="BLR0328 PROTEIN"/>
    <property type="match status" value="1"/>
</dbReference>
<name>A0A9Y2P7S3_9RHOB</name>
<gene>
    <name evidence="3" type="ORF">QPJ95_05255</name>
</gene>
<dbReference type="InterPro" id="IPR013702">
    <property type="entry name" value="FIST_domain_N"/>
</dbReference>
<dbReference type="InterPro" id="IPR019494">
    <property type="entry name" value="FIST_C"/>
</dbReference>
<dbReference type="Pfam" id="PF08495">
    <property type="entry name" value="FIST"/>
    <property type="match status" value="1"/>
</dbReference>
<dbReference type="Pfam" id="PF10442">
    <property type="entry name" value="FIST_C"/>
    <property type="match status" value="1"/>
</dbReference>
<dbReference type="Proteomes" id="UP001238334">
    <property type="component" value="Chromosome"/>
</dbReference>
<evidence type="ECO:0000313" key="3">
    <source>
        <dbReference type="EMBL" id="WIY26328.1"/>
    </source>
</evidence>
<dbReference type="RefSeq" id="WP_270920824.1">
    <property type="nucleotide sequence ID" value="NZ_CP127247.1"/>
</dbReference>